<evidence type="ECO:0000313" key="2">
    <source>
        <dbReference type="Proteomes" id="UP000076871"/>
    </source>
</evidence>
<feature type="non-terminal residue" evidence="1">
    <location>
        <position position="1"/>
    </location>
</feature>
<dbReference type="OrthoDB" id="443318at2759"/>
<dbReference type="STRING" id="1314785.A0A165C1X5"/>
<dbReference type="Proteomes" id="UP000076871">
    <property type="component" value="Unassembled WGS sequence"/>
</dbReference>
<dbReference type="SUPFAM" id="SSF53474">
    <property type="entry name" value="alpha/beta-Hydrolases"/>
    <property type="match status" value="1"/>
</dbReference>
<keyword evidence="2" id="KW-1185">Reference proteome</keyword>
<dbReference type="EMBL" id="KV427656">
    <property type="protein sequence ID" value="KZT02054.1"/>
    <property type="molecule type" value="Genomic_DNA"/>
</dbReference>
<reference evidence="1 2" key="1">
    <citation type="journal article" date="2016" name="Mol. Biol. Evol.">
        <title>Comparative Genomics of Early-Diverging Mushroom-Forming Fungi Provides Insights into the Origins of Lignocellulose Decay Capabilities.</title>
        <authorList>
            <person name="Nagy L.G."/>
            <person name="Riley R."/>
            <person name="Tritt A."/>
            <person name="Adam C."/>
            <person name="Daum C."/>
            <person name="Floudas D."/>
            <person name="Sun H."/>
            <person name="Yadav J.S."/>
            <person name="Pangilinan J."/>
            <person name="Larsson K.H."/>
            <person name="Matsuura K."/>
            <person name="Barry K."/>
            <person name="Labutti K."/>
            <person name="Kuo R."/>
            <person name="Ohm R.A."/>
            <person name="Bhattacharya S.S."/>
            <person name="Shirouzu T."/>
            <person name="Yoshinaga Y."/>
            <person name="Martin F.M."/>
            <person name="Grigoriev I.V."/>
            <person name="Hibbett D.S."/>
        </authorList>
    </citation>
    <scope>NUCLEOTIDE SEQUENCE [LARGE SCALE GENOMIC DNA]</scope>
    <source>
        <strain evidence="1 2">93-53</strain>
    </source>
</reference>
<dbReference type="GeneID" id="63822031"/>
<dbReference type="Gene3D" id="3.40.50.1820">
    <property type="entry name" value="alpha/beta hydrolase"/>
    <property type="match status" value="1"/>
</dbReference>
<sequence>RQYLTCNMTVNASFYGQGQAMRNNMSLLPELINSGMRLLAHAGNTGSWDPLSHYGIERWMQRLEHNFHTQFAKSPSIRWTTMESGRYRRGGTDRCFEVLKTENVTFVQVYDARYDSAFFQPGR</sequence>
<dbReference type="InterPro" id="IPR029058">
    <property type="entry name" value="AB_hydrolase_fold"/>
</dbReference>
<dbReference type="InParanoid" id="A0A165C1X5"/>
<organism evidence="1 2">
    <name type="scientific">Laetiporus sulphureus 93-53</name>
    <dbReference type="NCBI Taxonomy" id="1314785"/>
    <lineage>
        <taxon>Eukaryota</taxon>
        <taxon>Fungi</taxon>
        <taxon>Dikarya</taxon>
        <taxon>Basidiomycota</taxon>
        <taxon>Agaricomycotina</taxon>
        <taxon>Agaricomycetes</taxon>
        <taxon>Polyporales</taxon>
        <taxon>Laetiporus</taxon>
    </lineage>
</organism>
<evidence type="ECO:0000313" key="1">
    <source>
        <dbReference type="EMBL" id="KZT02054.1"/>
    </source>
</evidence>
<protein>
    <submittedName>
        <fullName evidence="1">Uncharacterized protein</fullName>
    </submittedName>
</protein>
<name>A0A165C1X5_9APHY</name>
<proteinExistence type="predicted"/>
<gene>
    <name evidence="1" type="ORF">LAESUDRAFT_662566</name>
</gene>
<accession>A0A165C1X5</accession>
<dbReference type="AlphaFoldDB" id="A0A165C1X5"/>
<dbReference type="RefSeq" id="XP_040759794.1">
    <property type="nucleotide sequence ID" value="XM_040905001.1"/>
</dbReference>